<dbReference type="EMBL" id="JBJKTR010000018">
    <property type="protein sequence ID" value="KAL3336417.1"/>
    <property type="molecule type" value="Genomic_DNA"/>
</dbReference>
<dbReference type="PANTHER" id="PTHR34377:SF3">
    <property type="entry name" value="TETRATRICOPEPTIDE REPEAT (TPR)-LIKE SUPERFAMILY PROTEIN"/>
    <property type="match status" value="1"/>
</dbReference>
<gene>
    <name evidence="1" type="ORF">AABB24_032258</name>
</gene>
<accession>A0ABD2RYZ2</accession>
<sequence>MYVIAISKQHYNMKMIQGKVSTLLLLIIIYVGGSKSQFATWPGPAVPRPLCLSQFSLVNNACQFLPLTPLPPPGPAPPTLSPAPTPGLVPTFSPAPDPAPAPGLVPTFSPAPGPAASLGYNTQTPAEEECCRWMKAVDSECVCSLLVHLPTFLARPIHQYTTLAHATCSVTFTCGSSARYQENDHQKSPHSP</sequence>
<evidence type="ECO:0008006" key="3">
    <source>
        <dbReference type="Google" id="ProtNLM"/>
    </source>
</evidence>
<dbReference type="PANTHER" id="PTHR34377">
    <property type="entry name" value="TETRATRICOPEPTIDE REPEAT (TPR)-LIKE SUPERFAMILY PROTEIN"/>
    <property type="match status" value="1"/>
</dbReference>
<dbReference type="AlphaFoldDB" id="A0ABD2RYZ2"/>
<proteinExistence type="predicted"/>
<organism evidence="1 2">
    <name type="scientific">Solanum stoloniferum</name>
    <dbReference type="NCBI Taxonomy" id="62892"/>
    <lineage>
        <taxon>Eukaryota</taxon>
        <taxon>Viridiplantae</taxon>
        <taxon>Streptophyta</taxon>
        <taxon>Embryophyta</taxon>
        <taxon>Tracheophyta</taxon>
        <taxon>Spermatophyta</taxon>
        <taxon>Magnoliopsida</taxon>
        <taxon>eudicotyledons</taxon>
        <taxon>Gunneridae</taxon>
        <taxon>Pentapetalae</taxon>
        <taxon>asterids</taxon>
        <taxon>lamiids</taxon>
        <taxon>Solanales</taxon>
        <taxon>Solanaceae</taxon>
        <taxon>Solanoideae</taxon>
        <taxon>Solaneae</taxon>
        <taxon>Solanum</taxon>
    </lineage>
</organism>
<name>A0ABD2RYZ2_9SOLN</name>
<protein>
    <recommendedName>
        <fullName evidence="3">Bifunctional inhibitor/plant lipid transfer protein/seed storage helical domain-containing protein</fullName>
    </recommendedName>
</protein>
<comment type="caution">
    <text evidence="1">The sequence shown here is derived from an EMBL/GenBank/DDBJ whole genome shotgun (WGS) entry which is preliminary data.</text>
</comment>
<reference evidence="1 2" key="1">
    <citation type="submission" date="2024-05" db="EMBL/GenBank/DDBJ databases">
        <title>De novo assembly of an allotetraploid wild potato.</title>
        <authorList>
            <person name="Hosaka A.J."/>
        </authorList>
    </citation>
    <scope>NUCLEOTIDE SEQUENCE [LARGE SCALE GENOMIC DNA]</scope>
    <source>
        <tissue evidence="1">Young leaves</tissue>
    </source>
</reference>
<keyword evidence="2" id="KW-1185">Reference proteome</keyword>
<dbReference type="Proteomes" id="UP001627284">
    <property type="component" value="Unassembled WGS sequence"/>
</dbReference>
<evidence type="ECO:0000313" key="1">
    <source>
        <dbReference type="EMBL" id="KAL3336417.1"/>
    </source>
</evidence>
<evidence type="ECO:0000313" key="2">
    <source>
        <dbReference type="Proteomes" id="UP001627284"/>
    </source>
</evidence>